<keyword evidence="1" id="KW-0812">Transmembrane</keyword>
<evidence type="ECO:0000313" key="2">
    <source>
        <dbReference type="EMBL" id="CEQ02704.1"/>
    </source>
</evidence>
<feature type="transmembrane region" description="Helical" evidence="1">
    <location>
        <begin position="35"/>
        <end position="57"/>
    </location>
</feature>
<dbReference type="InterPro" id="IPR004697">
    <property type="entry name" value="AbgT"/>
</dbReference>
<dbReference type="OrthoDB" id="3314392at2"/>
<feature type="transmembrane region" description="Helical" evidence="1">
    <location>
        <begin position="440"/>
        <end position="461"/>
    </location>
</feature>
<feature type="transmembrane region" description="Helical" evidence="1">
    <location>
        <begin position="185"/>
        <end position="205"/>
    </location>
</feature>
<dbReference type="EMBL" id="CEKZ01000003">
    <property type="protein sequence ID" value="CEQ02704.1"/>
    <property type="molecule type" value="Genomic_DNA"/>
</dbReference>
<dbReference type="GO" id="GO:1902604">
    <property type="term" value="P:p-aminobenzoyl-glutamate transmembrane transport"/>
    <property type="evidence" value="ECO:0007669"/>
    <property type="project" value="InterPro"/>
</dbReference>
<feature type="transmembrane region" description="Helical" evidence="1">
    <location>
        <begin position="529"/>
        <end position="554"/>
    </location>
</feature>
<feature type="transmembrane region" description="Helical" evidence="1">
    <location>
        <begin position="241"/>
        <end position="263"/>
    </location>
</feature>
<dbReference type="RefSeq" id="WP_055334617.1">
    <property type="nucleotide sequence ID" value="NZ_CDNF01000003.1"/>
</dbReference>
<feature type="transmembrane region" description="Helical" evidence="1">
    <location>
        <begin position="352"/>
        <end position="376"/>
    </location>
</feature>
<feature type="transmembrane region" description="Helical" evidence="1">
    <location>
        <begin position="499"/>
        <end position="517"/>
    </location>
</feature>
<feature type="transmembrane region" description="Helical" evidence="1">
    <location>
        <begin position="106"/>
        <end position="125"/>
    </location>
</feature>
<dbReference type="AlphaFoldDB" id="A0A0C7G511"/>
<feature type="transmembrane region" description="Helical" evidence="1">
    <location>
        <begin position="294"/>
        <end position="313"/>
    </location>
</feature>
<name>A0A0C7G511_PARSO</name>
<protein>
    <submittedName>
        <fullName evidence="2">Aminobenzoyl-glutamate transport protein</fullName>
    </submittedName>
</protein>
<sequence length="569" mass="60539">MELNVSSKSEKQSKLQSCMAVIEKVGNKLPSPALLFVYISIGVLILSAILGMFGVVAKTELGTFPINNLLGQKPIEVLKVTAGGTAVAETYSNGLSYIIGSVIKNFMGMTALGAILIIMLAIGVMEQSGYLSIGIQSIVKATPAKLVTPVVIFLGVMSNVASDAGYVVLIPLAALVYYTVGRNPMVGLAAGFAGVSGGFSANLLIGSFDALLIPFTQAAAETGDALVGTSFAPLLKSTSNMFFLMASTFIIVLVGTLIIDKIVEPSMGKYDKKEADVVEKTGELTQQEKKAFKAANMSLIGVVAFIALTVLPFDKNNVIPIVGDLSKTVPMTSITPEGTMAVDGVSKFLDSIFFSGDMIMMLMFIVFLVPGMVYGFKSGKFKTKDDVIGAMVVSMKSMASIIVILFFVAQFLNFFNDSHLGILIAHLGAMLVAKIPTDNTFMAMMLMIAFIWFTAIVNLFIAGGTSKYGLLAPIFIPILMSAGFSPAGVQLMYRIGDSSTNIISPLMSYMGVIVIFGQKYKKNFGIGNLMGMMLPISIGFLIAWTVFAVAWALAGAPIGPGEFFFIKQY</sequence>
<feature type="transmembrane region" description="Helical" evidence="1">
    <location>
        <begin position="150"/>
        <end position="178"/>
    </location>
</feature>
<dbReference type="Pfam" id="PF03806">
    <property type="entry name" value="ABG_transport"/>
    <property type="match status" value="1"/>
</dbReference>
<proteinExistence type="predicted"/>
<keyword evidence="1" id="KW-1133">Transmembrane helix</keyword>
<gene>
    <name evidence="2" type="primary">abgT_1</name>
    <name evidence="2" type="ORF">R28058_04371</name>
</gene>
<dbReference type="PANTHER" id="PTHR30282">
    <property type="entry name" value="P-AMINOBENZOYL GLUTAMATE TRANSPORTER"/>
    <property type="match status" value="1"/>
</dbReference>
<reference evidence="2 3" key="1">
    <citation type="submission" date="2015-01" db="EMBL/GenBank/DDBJ databases">
        <authorList>
            <person name="Aslett A.Martin."/>
            <person name="De Silva Nishadi"/>
        </authorList>
    </citation>
    <scope>NUCLEOTIDE SEQUENCE [LARGE SCALE GENOMIC DNA]</scope>
    <source>
        <strain evidence="2 3">R28058</strain>
    </source>
</reference>
<dbReference type="GO" id="GO:0015558">
    <property type="term" value="F:secondary active p-aminobenzoyl-glutamate transmembrane transporter activity"/>
    <property type="evidence" value="ECO:0007669"/>
    <property type="project" value="InterPro"/>
</dbReference>
<accession>A0A0C7G511</accession>
<dbReference type="Proteomes" id="UP000049127">
    <property type="component" value="Unassembled WGS sequence"/>
</dbReference>
<organism evidence="2 3">
    <name type="scientific">Paraclostridium sordellii</name>
    <name type="common">Clostridium sordellii</name>
    <dbReference type="NCBI Taxonomy" id="1505"/>
    <lineage>
        <taxon>Bacteria</taxon>
        <taxon>Bacillati</taxon>
        <taxon>Bacillota</taxon>
        <taxon>Clostridia</taxon>
        <taxon>Peptostreptococcales</taxon>
        <taxon>Peptostreptococcaceae</taxon>
        <taxon>Paraclostridium</taxon>
    </lineage>
</organism>
<feature type="transmembrane region" description="Helical" evidence="1">
    <location>
        <begin position="388"/>
        <end position="412"/>
    </location>
</feature>
<dbReference type="PANTHER" id="PTHR30282:SF0">
    <property type="entry name" value="P-AMINOBENZOYL-GLUTAMATE TRANSPORT PROTEIN"/>
    <property type="match status" value="1"/>
</dbReference>
<evidence type="ECO:0000256" key="1">
    <source>
        <dbReference type="SAM" id="Phobius"/>
    </source>
</evidence>
<evidence type="ECO:0000313" key="3">
    <source>
        <dbReference type="Proteomes" id="UP000049127"/>
    </source>
</evidence>
<feature type="transmembrane region" description="Helical" evidence="1">
    <location>
        <begin position="468"/>
        <end position="493"/>
    </location>
</feature>
<keyword evidence="1" id="KW-0472">Membrane</keyword>